<proteinExistence type="predicted"/>
<keyword evidence="3" id="KW-1185">Reference proteome</keyword>
<keyword evidence="2" id="KW-0489">Methyltransferase</keyword>
<dbReference type="RefSeq" id="WP_092570718.1">
    <property type="nucleotide sequence ID" value="NZ_FOEN01000003.1"/>
</dbReference>
<dbReference type="OrthoDB" id="9777257at2"/>
<dbReference type="CDD" id="cd02440">
    <property type="entry name" value="AdoMet_MTases"/>
    <property type="match status" value="1"/>
</dbReference>
<dbReference type="EMBL" id="FOEN01000003">
    <property type="protein sequence ID" value="SEP89204.1"/>
    <property type="molecule type" value="Genomic_DNA"/>
</dbReference>
<keyword evidence="2" id="KW-0808">Transferase</keyword>
<dbReference type="SUPFAM" id="SSF53335">
    <property type="entry name" value="S-adenosyl-L-methionine-dependent methyltransferases"/>
    <property type="match status" value="1"/>
</dbReference>
<dbReference type="GO" id="GO:0008168">
    <property type="term" value="F:methyltransferase activity"/>
    <property type="evidence" value="ECO:0007669"/>
    <property type="project" value="UniProtKB-KW"/>
</dbReference>
<dbReference type="InterPro" id="IPR029063">
    <property type="entry name" value="SAM-dependent_MTases_sf"/>
</dbReference>
<dbReference type="GO" id="GO:0032259">
    <property type="term" value="P:methylation"/>
    <property type="evidence" value="ECO:0007669"/>
    <property type="project" value="UniProtKB-KW"/>
</dbReference>
<evidence type="ECO:0000259" key="1">
    <source>
        <dbReference type="Pfam" id="PF05175"/>
    </source>
</evidence>
<dbReference type="PANTHER" id="PTHR47739:SF1">
    <property type="entry name" value="TRNA1(VAL) (ADENINE(37)-N6)-METHYLTRANSFERASE"/>
    <property type="match status" value="1"/>
</dbReference>
<dbReference type="Pfam" id="PF05175">
    <property type="entry name" value="MTS"/>
    <property type="match status" value="1"/>
</dbReference>
<gene>
    <name evidence="2" type="ORF">SAMN04488558_10320</name>
</gene>
<dbReference type="STRING" id="89093.SAMN04488558_10320"/>
<dbReference type="Gene3D" id="3.40.50.150">
    <property type="entry name" value="Vaccinia Virus protein VP39"/>
    <property type="match status" value="1"/>
</dbReference>
<dbReference type="AlphaFoldDB" id="A0A1H9BJP4"/>
<dbReference type="InterPro" id="IPR050210">
    <property type="entry name" value="tRNA_Adenine-N(6)_MTase"/>
</dbReference>
<feature type="domain" description="Methyltransferase small" evidence="1">
    <location>
        <begin position="59"/>
        <end position="190"/>
    </location>
</feature>
<accession>A0A1H9BJP4</accession>
<name>A0A1H9BJP4_9LACT</name>
<dbReference type="InterPro" id="IPR007848">
    <property type="entry name" value="Small_mtfrase_dom"/>
</dbReference>
<evidence type="ECO:0000313" key="3">
    <source>
        <dbReference type="Proteomes" id="UP000198833"/>
    </source>
</evidence>
<organism evidence="2 3">
    <name type="scientific">Ignavigranum ruoffiae</name>
    <dbReference type="NCBI Taxonomy" id="89093"/>
    <lineage>
        <taxon>Bacteria</taxon>
        <taxon>Bacillati</taxon>
        <taxon>Bacillota</taxon>
        <taxon>Bacilli</taxon>
        <taxon>Lactobacillales</taxon>
        <taxon>Aerococcaceae</taxon>
        <taxon>Ignavigranum</taxon>
    </lineage>
</organism>
<dbReference type="Proteomes" id="UP000198833">
    <property type="component" value="Unassembled WGS sequence"/>
</dbReference>
<reference evidence="2 3" key="1">
    <citation type="submission" date="2016-10" db="EMBL/GenBank/DDBJ databases">
        <authorList>
            <person name="de Groot N.N."/>
        </authorList>
    </citation>
    <scope>NUCLEOTIDE SEQUENCE [LARGE SCALE GENOMIC DNA]</scope>
    <source>
        <strain evidence="2 3">DSM 15695</strain>
    </source>
</reference>
<dbReference type="PANTHER" id="PTHR47739">
    <property type="entry name" value="TRNA1(VAL) (ADENINE(37)-N6)-METHYLTRANSFERASE"/>
    <property type="match status" value="1"/>
</dbReference>
<protein>
    <submittedName>
        <fullName evidence="2">tRNA1(Val) A37 N6-methylase TrmN6</fullName>
    </submittedName>
</protein>
<evidence type="ECO:0000313" key="2">
    <source>
        <dbReference type="EMBL" id="SEP89204.1"/>
    </source>
</evidence>
<sequence>MNLRNKQIINQSESLANPWLKSPQERIDCFKREAIQLIQSPEYFTMSLDAILLADFIQLPQKRHFRYMDFCSGHGVIPLLLSARTDEPLVGVEIQPALVDMARRSIGLNGLDQQIKIIESDLLELPLVDWQGMDVISCNPPFFVVDHSNAIHHLDSHALARHEIALTLDQWIRQASRMLKTKGKLFFVHRPDRLDDIIEVLLRYHFSLNRLKFIYPKQGQLANMILVEAIYYGGRQGVKVEPPLVVHQADNSYTPEMMAIYYG</sequence>